<sequence>AWSSSILLTAWALVCLMTRGEVRQPICANMPLQREREKERNRETKIVRRCINKEDSLVNLNW</sequence>
<protein>
    <submittedName>
        <fullName evidence="2">Uncharacterized protein</fullName>
    </submittedName>
</protein>
<organism evidence="2 3">
    <name type="scientific">Elysia crispata</name>
    <name type="common">lettuce slug</name>
    <dbReference type="NCBI Taxonomy" id="231223"/>
    <lineage>
        <taxon>Eukaryota</taxon>
        <taxon>Metazoa</taxon>
        <taxon>Spiralia</taxon>
        <taxon>Lophotrochozoa</taxon>
        <taxon>Mollusca</taxon>
        <taxon>Gastropoda</taxon>
        <taxon>Heterobranchia</taxon>
        <taxon>Euthyneura</taxon>
        <taxon>Panpulmonata</taxon>
        <taxon>Sacoglossa</taxon>
        <taxon>Placobranchoidea</taxon>
        <taxon>Plakobranchidae</taxon>
        <taxon>Elysia</taxon>
    </lineage>
</organism>
<name>A0AAE1DX03_9GAST</name>
<keyword evidence="1" id="KW-0732">Signal</keyword>
<feature type="non-terminal residue" evidence="2">
    <location>
        <position position="1"/>
    </location>
</feature>
<feature type="chain" id="PRO_5042073016" evidence="1">
    <location>
        <begin position="21"/>
        <end position="62"/>
    </location>
</feature>
<dbReference type="EMBL" id="JAWDGP010002003">
    <property type="protein sequence ID" value="KAK3786166.1"/>
    <property type="molecule type" value="Genomic_DNA"/>
</dbReference>
<evidence type="ECO:0000313" key="2">
    <source>
        <dbReference type="EMBL" id="KAK3786166.1"/>
    </source>
</evidence>
<keyword evidence="3" id="KW-1185">Reference proteome</keyword>
<reference evidence="2" key="1">
    <citation type="journal article" date="2023" name="G3 (Bethesda)">
        <title>A reference genome for the long-term kleptoplast-retaining sea slug Elysia crispata morphotype clarki.</title>
        <authorList>
            <person name="Eastman K.E."/>
            <person name="Pendleton A.L."/>
            <person name="Shaikh M.A."/>
            <person name="Suttiyut T."/>
            <person name="Ogas R."/>
            <person name="Tomko P."/>
            <person name="Gavelis G."/>
            <person name="Widhalm J.R."/>
            <person name="Wisecaver J.H."/>
        </authorList>
    </citation>
    <scope>NUCLEOTIDE SEQUENCE</scope>
    <source>
        <strain evidence="2">ECLA1</strain>
    </source>
</reference>
<dbReference type="AlphaFoldDB" id="A0AAE1DX03"/>
<dbReference type="Proteomes" id="UP001283361">
    <property type="component" value="Unassembled WGS sequence"/>
</dbReference>
<gene>
    <name evidence="2" type="ORF">RRG08_026882</name>
</gene>
<evidence type="ECO:0000313" key="3">
    <source>
        <dbReference type="Proteomes" id="UP001283361"/>
    </source>
</evidence>
<feature type="signal peptide" evidence="1">
    <location>
        <begin position="1"/>
        <end position="20"/>
    </location>
</feature>
<evidence type="ECO:0000256" key="1">
    <source>
        <dbReference type="SAM" id="SignalP"/>
    </source>
</evidence>
<proteinExistence type="predicted"/>
<comment type="caution">
    <text evidence="2">The sequence shown here is derived from an EMBL/GenBank/DDBJ whole genome shotgun (WGS) entry which is preliminary data.</text>
</comment>
<accession>A0AAE1DX03</accession>